<dbReference type="Proteomes" id="UP000611723">
    <property type="component" value="Unassembled WGS sequence"/>
</dbReference>
<dbReference type="PANTHER" id="PTHR31302">
    <property type="entry name" value="TRANSMEMBRANE PROTEIN WITH METALLOPHOSPHOESTERASE DOMAIN-RELATED"/>
    <property type="match status" value="1"/>
</dbReference>
<feature type="domain" description="Calcineurin-like phosphoesterase" evidence="4">
    <location>
        <begin position="177"/>
        <end position="357"/>
    </location>
</feature>
<dbReference type="InterPro" id="IPR051158">
    <property type="entry name" value="Metallophosphoesterase_sf"/>
</dbReference>
<feature type="transmembrane region" description="Helical" evidence="3">
    <location>
        <begin position="130"/>
        <end position="151"/>
    </location>
</feature>
<accession>A0A935C6C3</accession>
<evidence type="ECO:0000256" key="2">
    <source>
        <dbReference type="ARBA" id="ARBA00022801"/>
    </source>
</evidence>
<evidence type="ECO:0000256" key="3">
    <source>
        <dbReference type="SAM" id="Phobius"/>
    </source>
</evidence>
<dbReference type="PANTHER" id="PTHR31302:SF31">
    <property type="entry name" value="PHOSPHODIESTERASE YAEI"/>
    <property type="match status" value="1"/>
</dbReference>
<keyword evidence="2" id="KW-0378">Hydrolase</keyword>
<dbReference type="InterPro" id="IPR029052">
    <property type="entry name" value="Metallo-depent_PP-like"/>
</dbReference>
<dbReference type="Pfam" id="PF00149">
    <property type="entry name" value="Metallophos"/>
    <property type="match status" value="1"/>
</dbReference>
<evidence type="ECO:0000259" key="4">
    <source>
        <dbReference type="Pfam" id="PF00149"/>
    </source>
</evidence>
<keyword evidence="6" id="KW-1185">Reference proteome</keyword>
<feature type="transmembrane region" description="Helical" evidence="3">
    <location>
        <begin position="73"/>
        <end position="95"/>
    </location>
</feature>
<dbReference type="InterPro" id="IPR004843">
    <property type="entry name" value="Calcineurin-like_PHP"/>
</dbReference>
<evidence type="ECO:0000313" key="5">
    <source>
        <dbReference type="EMBL" id="MBK6264295.1"/>
    </source>
</evidence>
<keyword evidence="1" id="KW-0479">Metal-binding</keyword>
<evidence type="ECO:0000256" key="1">
    <source>
        <dbReference type="ARBA" id="ARBA00022723"/>
    </source>
</evidence>
<dbReference type="EMBL" id="JAEQBW010000001">
    <property type="protein sequence ID" value="MBK6264295.1"/>
    <property type="molecule type" value="Genomic_DNA"/>
</dbReference>
<feature type="transmembrane region" description="Helical" evidence="3">
    <location>
        <begin position="39"/>
        <end position="61"/>
    </location>
</feature>
<dbReference type="RefSeq" id="WP_201429961.1">
    <property type="nucleotide sequence ID" value="NZ_JAEQBW010000001.1"/>
</dbReference>
<proteinExistence type="predicted"/>
<dbReference type="GO" id="GO:0046872">
    <property type="term" value="F:metal ion binding"/>
    <property type="evidence" value="ECO:0007669"/>
    <property type="project" value="UniProtKB-KW"/>
</dbReference>
<sequence>MSKVVLIPLVAVVFILLDLYVFQAVKLSAQNVSTLWKNILFGLYWGITAITITGFFLYHFGNPDAYSRVFRNFLLVIVFINYFSKFFAAIILVLGDIFRLGQYAFQVIQNKFSSSNEPISNGKSIPRSEFLAKSALIAGALPLAAMSFGIISGAHDYRIRRKTIVLPNLPKAWDGVKVAQISDIHSGSFWNKIAVEGGVDMLLKEKPEVVFFTGDLVNNEAQEVEKYISIFSKVKAPLGVYSILGNHDYGDYKNWNSQKAKQQNLQDLKEAHGLMGWNLLLDEHKVLYVDKEPFAVIGVENWGAGGFAKYGDLQKAYHGAGDFPTKILLSHDPSHWDAQVRKDFSDIDLMLAGHTHGFQFGVEVGDFKWSPSQYVYKQWAGLYTADNQHLYVNRGYGYLGYPGRIGIPPEITILELKSIV</sequence>
<organism evidence="5 6">
    <name type="scientific">Marivirga aurantiaca</name>
    <dbReference type="NCBI Taxonomy" id="2802615"/>
    <lineage>
        <taxon>Bacteria</taxon>
        <taxon>Pseudomonadati</taxon>
        <taxon>Bacteroidota</taxon>
        <taxon>Cytophagia</taxon>
        <taxon>Cytophagales</taxon>
        <taxon>Marivirgaceae</taxon>
        <taxon>Marivirga</taxon>
    </lineage>
</organism>
<keyword evidence="3" id="KW-0812">Transmembrane</keyword>
<dbReference type="GO" id="GO:0016020">
    <property type="term" value="C:membrane"/>
    <property type="evidence" value="ECO:0007669"/>
    <property type="project" value="GOC"/>
</dbReference>
<dbReference type="CDD" id="cd07385">
    <property type="entry name" value="MPP_YkuE_C"/>
    <property type="match status" value="1"/>
</dbReference>
<comment type="caution">
    <text evidence="5">The sequence shown here is derived from an EMBL/GenBank/DDBJ whole genome shotgun (WGS) entry which is preliminary data.</text>
</comment>
<dbReference type="Gene3D" id="3.60.21.10">
    <property type="match status" value="1"/>
</dbReference>
<dbReference type="GO" id="GO:0008758">
    <property type="term" value="F:UDP-2,3-diacylglucosamine hydrolase activity"/>
    <property type="evidence" value="ECO:0007669"/>
    <property type="project" value="TreeGrafter"/>
</dbReference>
<name>A0A935C6C3_9BACT</name>
<protein>
    <submittedName>
        <fullName evidence="5">Metallophosphoesterase</fullName>
    </submittedName>
</protein>
<keyword evidence="3" id="KW-1133">Transmembrane helix</keyword>
<reference evidence="5" key="1">
    <citation type="submission" date="2021-01" db="EMBL/GenBank/DDBJ databases">
        <title>Marivirga aurantiaca sp. nov., isolated from intertidal surface sediments.</title>
        <authorList>
            <person name="Zhang M."/>
        </authorList>
    </citation>
    <scope>NUCLEOTIDE SEQUENCE</scope>
    <source>
        <strain evidence="5">S37H4</strain>
    </source>
</reference>
<dbReference type="SUPFAM" id="SSF56300">
    <property type="entry name" value="Metallo-dependent phosphatases"/>
    <property type="match status" value="1"/>
</dbReference>
<evidence type="ECO:0000313" key="6">
    <source>
        <dbReference type="Proteomes" id="UP000611723"/>
    </source>
</evidence>
<keyword evidence="3" id="KW-0472">Membrane</keyword>
<dbReference type="GO" id="GO:0009245">
    <property type="term" value="P:lipid A biosynthetic process"/>
    <property type="evidence" value="ECO:0007669"/>
    <property type="project" value="TreeGrafter"/>
</dbReference>
<dbReference type="AlphaFoldDB" id="A0A935C6C3"/>
<gene>
    <name evidence="5" type="ORF">JKA74_04545</name>
</gene>